<evidence type="ECO:0000256" key="8">
    <source>
        <dbReference type="RuleBase" id="RU363041"/>
    </source>
</evidence>
<keyword evidence="5 8" id="KW-0812">Transmembrane</keyword>
<evidence type="ECO:0000256" key="4">
    <source>
        <dbReference type="ARBA" id="ARBA00022475"/>
    </source>
</evidence>
<evidence type="ECO:0000313" key="10">
    <source>
        <dbReference type="Proteomes" id="UP000023268"/>
    </source>
</evidence>
<dbReference type="InterPro" id="IPR002781">
    <property type="entry name" value="TM_pro_TauE-like"/>
</dbReference>
<dbReference type="eggNOG" id="COG0730">
    <property type="taxonomic scope" value="Bacteria"/>
</dbReference>
<keyword evidence="6 8" id="KW-1133">Transmembrane helix</keyword>
<feature type="transmembrane region" description="Helical" evidence="8">
    <location>
        <begin position="139"/>
        <end position="157"/>
    </location>
</feature>
<feature type="transmembrane region" description="Helical" evidence="8">
    <location>
        <begin position="76"/>
        <end position="95"/>
    </location>
</feature>
<evidence type="ECO:0000256" key="5">
    <source>
        <dbReference type="ARBA" id="ARBA00022692"/>
    </source>
</evidence>
<dbReference type="InterPro" id="IPR052017">
    <property type="entry name" value="TSUP"/>
</dbReference>
<dbReference type="PANTHER" id="PTHR30269">
    <property type="entry name" value="TRANSMEMBRANE PROTEIN YFCA"/>
    <property type="match status" value="1"/>
</dbReference>
<reference evidence="9 10" key="1">
    <citation type="submission" date="2014-02" db="EMBL/GenBank/DDBJ databases">
        <title>Draft Genome of Hylemonella gracilis isolated from the Niagara River.</title>
        <authorList>
            <person name="Pawlowski D.R."/>
            <person name="Koudelka G.B."/>
        </authorList>
    </citation>
    <scope>NUCLEOTIDE SEQUENCE [LARGE SCALE GENOMIC DNA]</scope>
    <source>
        <strain evidence="9 10">Niagara R</strain>
    </source>
</reference>
<feature type="transmembrane region" description="Helical" evidence="8">
    <location>
        <begin position="194"/>
        <end position="212"/>
    </location>
</feature>
<comment type="similarity">
    <text evidence="2 8">Belongs to the 4-toluene sulfonate uptake permease (TSUP) (TC 2.A.102) family.</text>
</comment>
<dbReference type="Pfam" id="PF01925">
    <property type="entry name" value="TauE"/>
    <property type="match status" value="1"/>
</dbReference>
<dbReference type="RefSeq" id="WP_035604701.1">
    <property type="nucleotide sequence ID" value="NZ_JEMG01000001.1"/>
</dbReference>
<evidence type="ECO:0000256" key="1">
    <source>
        <dbReference type="ARBA" id="ARBA00004651"/>
    </source>
</evidence>
<keyword evidence="7 8" id="KW-0472">Membrane</keyword>
<accession>A0A016XE53</accession>
<dbReference type="PANTHER" id="PTHR30269:SF37">
    <property type="entry name" value="MEMBRANE TRANSPORTER PROTEIN"/>
    <property type="match status" value="1"/>
</dbReference>
<feature type="transmembrane region" description="Helical" evidence="8">
    <location>
        <begin position="169"/>
        <end position="188"/>
    </location>
</feature>
<name>A0A016XE53_9BURK</name>
<evidence type="ECO:0000256" key="2">
    <source>
        <dbReference type="ARBA" id="ARBA00009142"/>
    </source>
</evidence>
<keyword evidence="4 8" id="KW-1003">Cell membrane</keyword>
<keyword evidence="3" id="KW-0813">Transport</keyword>
<dbReference type="EMBL" id="JEMG01000001">
    <property type="protein sequence ID" value="EYC50180.1"/>
    <property type="molecule type" value="Genomic_DNA"/>
</dbReference>
<evidence type="ECO:0000256" key="7">
    <source>
        <dbReference type="ARBA" id="ARBA00023136"/>
    </source>
</evidence>
<evidence type="ECO:0000256" key="3">
    <source>
        <dbReference type="ARBA" id="ARBA00022448"/>
    </source>
</evidence>
<feature type="transmembrane region" description="Helical" evidence="8">
    <location>
        <begin position="224"/>
        <end position="245"/>
    </location>
</feature>
<dbReference type="STRING" id="1458275.AZ34_03210"/>
<dbReference type="AlphaFoldDB" id="A0A016XE53"/>
<organism evidence="9 10">
    <name type="scientific">Hylemonella gracilis str. Niagara R</name>
    <dbReference type="NCBI Taxonomy" id="1458275"/>
    <lineage>
        <taxon>Bacteria</taxon>
        <taxon>Pseudomonadati</taxon>
        <taxon>Pseudomonadota</taxon>
        <taxon>Betaproteobacteria</taxon>
        <taxon>Burkholderiales</taxon>
        <taxon>Comamonadaceae</taxon>
        <taxon>Hylemonella</taxon>
    </lineage>
</organism>
<evidence type="ECO:0000313" key="9">
    <source>
        <dbReference type="EMBL" id="EYC50180.1"/>
    </source>
</evidence>
<feature type="transmembrane region" description="Helical" evidence="8">
    <location>
        <begin position="102"/>
        <end position="119"/>
    </location>
</feature>
<feature type="transmembrane region" description="Helical" evidence="8">
    <location>
        <begin position="36"/>
        <end position="56"/>
    </location>
</feature>
<gene>
    <name evidence="9" type="ORF">AZ34_03210</name>
</gene>
<dbReference type="Proteomes" id="UP000023268">
    <property type="component" value="Unassembled WGS sequence"/>
</dbReference>
<protein>
    <recommendedName>
        <fullName evidence="8">Probable membrane transporter protein</fullName>
    </recommendedName>
</protein>
<evidence type="ECO:0000256" key="6">
    <source>
        <dbReference type="ARBA" id="ARBA00022989"/>
    </source>
</evidence>
<feature type="transmembrane region" description="Helical" evidence="8">
    <location>
        <begin position="6"/>
        <end position="24"/>
    </location>
</feature>
<comment type="subcellular location">
    <subcellularLocation>
        <location evidence="1 8">Cell membrane</location>
        <topology evidence="1 8">Multi-pass membrane protein</topology>
    </subcellularLocation>
</comment>
<dbReference type="OrthoDB" id="8633861at2"/>
<comment type="caution">
    <text evidence="9">The sequence shown here is derived from an EMBL/GenBank/DDBJ whole genome shotgun (WGS) entry which is preliminary data.</text>
</comment>
<dbReference type="GO" id="GO:0005886">
    <property type="term" value="C:plasma membrane"/>
    <property type="evidence" value="ECO:0007669"/>
    <property type="project" value="UniProtKB-SubCell"/>
</dbReference>
<proteinExistence type="inferred from homology"/>
<sequence>MEGSVWTLAFVGLAIFAAGVMRGFSGFGAALFATPALSLMFPPAAIAPVMMGLQVFSGLQTLRADWPHILWRRVRPLLACSVLVAPLGAWLLVGVPADAGRLAIGVIVLATAVLLLSGWRAARAPGTVATVVAGGSSGLLNGFSAMGGPPLVAYFLSGHFAATAARASMTFVFLGQNIVSLATIFALDGVPARFLPHLALALPAQVLGILLGQRLFERYGQAHYRRVCILVLGAVALLLIGRAGWQLLV</sequence>